<sequence>MLIVIAGCCGIALLAIVAAALVGAVTPAIAVVLAVGSASLGGILVLGLWIRRLDAKVQRVSDRLAREAARPAPVPPCRADAVEPRLQRLEAAVTRIGDTADHLTERVETVLATLGEDRVEAVYRHRHYTELLTGVAEDLRRVTEHARAAAAEAEPVRHGPVGGDGAAAGGGR</sequence>
<comment type="caution">
    <text evidence="3">The sequence shown here is derived from an EMBL/GenBank/DDBJ whole genome shotgun (WGS) entry which is preliminary data.</text>
</comment>
<dbReference type="RefSeq" id="WP_142258975.1">
    <property type="nucleotide sequence ID" value="NZ_BMPV01000003.1"/>
</dbReference>
<evidence type="ECO:0000313" key="3">
    <source>
        <dbReference type="EMBL" id="TQM74868.1"/>
    </source>
</evidence>
<name>A0A543IWC2_9ACTN</name>
<feature type="transmembrane region" description="Helical" evidence="2">
    <location>
        <begin position="29"/>
        <end position="50"/>
    </location>
</feature>
<evidence type="ECO:0000256" key="1">
    <source>
        <dbReference type="SAM" id="MobiDB-lite"/>
    </source>
</evidence>
<proteinExistence type="predicted"/>
<organism evidence="3 4">
    <name type="scientific">Thermopolyspora flexuosa</name>
    <dbReference type="NCBI Taxonomy" id="103836"/>
    <lineage>
        <taxon>Bacteria</taxon>
        <taxon>Bacillati</taxon>
        <taxon>Actinomycetota</taxon>
        <taxon>Actinomycetes</taxon>
        <taxon>Streptosporangiales</taxon>
        <taxon>Streptosporangiaceae</taxon>
        <taxon>Thermopolyspora</taxon>
    </lineage>
</organism>
<dbReference type="EMBL" id="VFPQ01000001">
    <property type="protein sequence ID" value="TQM74868.1"/>
    <property type="molecule type" value="Genomic_DNA"/>
</dbReference>
<dbReference type="AlphaFoldDB" id="A0A543IWC2"/>
<keyword evidence="2" id="KW-0812">Transmembrane</keyword>
<keyword evidence="4" id="KW-1185">Reference proteome</keyword>
<feature type="compositionally biased region" description="Gly residues" evidence="1">
    <location>
        <begin position="160"/>
        <end position="172"/>
    </location>
</feature>
<evidence type="ECO:0000256" key="2">
    <source>
        <dbReference type="SAM" id="Phobius"/>
    </source>
</evidence>
<keyword evidence="2" id="KW-1133">Transmembrane helix</keyword>
<gene>
    <name evidence="3" type="ORF">FHX40_1554</name>
</gene>
<accession>A0A543IWC2</accession>
<feature type="region of interest" description="Disordered" evidence="1">
    <location>
        <begin position="146"/>
        <end position="172"/>
    </location>
</feature>
<reference evidence="3 4" key="1">
    <citation type="submission" date="2019-06" db="EMBL/GenBank/DDBJ databases">
        <title>Sequencing the genomes of 1000 actinobacteria strains.</title>
        <authorList>
            <person name="Klenk H.-P."/>
        </authorList>
    </citation>
    <scope>NUCLEOTIDE SEQUENCE [LARGE SCALE GENOMIC DNA]</scope>
    <source>
        <strain evidence="3 4">DSM 43186</strain>
    </source>
</reference>
<dbReference type="Proteomes" id="UP000319213">
    <property type="component" value="Unassembled WGS sequence"/>
</dbReference>
<evidence type="ECO:0000313" key="4">
    <source>
        <dbReference type="Proteomes" id="UP000319213"/>
    </source>
</evidence>
<keyword evidence="2" id="KW-0472">Membrane</keyword>
<protein>
    <submittedName>
        <fullName evidence="3">Uncharacterized protein</fullName>
    </submittedName>
</protein>